<organism evidence="1 2">
    <name type="scientific">Cucumis sativus</name>
    <name type="common">Cucumber</name>
    <dbReference type="NCBI Taxonomy" id="3659"/>
    <lineage>
        <taxon>Eukaryota</taxon>
        <taxon>Viridiplantae</taxon>
        <taxon>Streptophyta</taxon>
        <taxon>Embryophyta</taxon>
        <taxon>Tracheophyta</taxon>
        <taxon>Spermatophyta</taxon>
        <taxon>Magnoliopsida</taxon>
        <taxon>eudicotyledons</taxon>
        <taxon>Gunneridae</taxon>
        <taxon>Pentapetalae</taxon>
        <taxon>rosids</taxon>
        <taxon>fabids</taxon>
        <taxon>Cucurbitales</taxon>
        <taxon>Cucurbitaceae</taxon>
        <taxon>Benincaseae</taxon>
        <taxon>Cucumis</taxon>
    </lineage>
</organism>
<dbReference type="Gramene" id="KGN46716">
    <property type="protein sequence ID" value="KGN46716"/>
    <property type="gene ID" value="Csa_6G127280"/>
</dbReference>
<name>A0A0A0KG40_CUCSA</name>
<dbReference type="AlphaFoldDB" id="A0A0A0KG40"/>
<evidence type="ECO:0000313" key="1">
    <source>
        <dbReference type="EMBL" id="KGN46716.1"/>
    </source>
</evidence>
<proteinExistence type="predicted"/>
<reference evidence="1 2" key="3">
    <citation type="journal article" date="2010" name="BMC Genomics">
        <title>Transcriptome sequencing and comparative analysis of cucumber flowers with different sex types.</title>
        <authorList>
            <person name="Guo S."/>
            <person name="Zheng Y."/>
            <person name="Joung J.G."/>
            <person name="Liu S."/>
            <person name="Zhang Z."/>
            <person name="Crasta O.R."/>
            <person name="Sobral B.W."/>
            <person name="Xu Y."/>
            <person name="Huang S."/>
            <person name="Fei Z."/>
        </authorList>
    </citation>
    <scope>NUCLEOTIDE SEQUENCE [LARGE SCALE GENOMIC DNA]</scope>
    <source>
        <strain evidence="2">cv. 9930</strain>
    </source>
</reference>
<accession>A0A0A0KG40</accession>
<dbReference type="Proteomes" id="UP000029981">
    <property type="component" value="Chromosome 6"/>
</dbReference>
<sequence>MNFVTSGICFALFPPPVRPYLRIFVLPSAVYSIKKDFCNLFGISQPIDPSFGFPSPCANGKAFLQLP</sequence>
<keyword evidence="2" id="KW-1185">Reference proteome</keyword>
<reference evidence="1 2" key="4">
    <citation type="journal article" date="2011" name="BMC Genomics">
        <title>RNA-Seq improves annotation of protein-coding genes in the cucumber genome.</title>
        <authorList>
            <person name="Li Z."/>
            <person name="Zhang Z."/>
            <person name="Yan P."/>
            <person name="Huang S."/>
            <person name="Fei Z."/>
            <person name="Lin K."/>
        </authorList>
    </citation>
    <scope>NUCLEOTIDE SEQUENCE [LARGE SCALE GENOMIC DNA]</scope>
    <source>
        <strain evidence="2">cv. 9930</strain>
    </source>
</reference>
<protein>
    <submittedName>
        <fullName evidence="1">Uncharacterized protein</fullName>
    </submittedName>
</protein>
<gene>
    <name evidence="1" type="ORF">Csa_6G127280</name>
</gene>
<evidence type="ECO:0000313" key="2">
    <source>
        <dbReference type="Proteomes" id="UP000029981"/>
    </source>
</evidence>
<reference evidence="1 2" key="2">
    <citation type="journal article" date="2009" name="PLoS ONE">
        <title>An integrated genetic and cytogenetic map of the cucumber genome.</title>
        <authorList>
            <person name="Ren Y."/>
            <person name="Zhang Z."/>
            <person name="Liu J."/>
            <person name="Staub J.E."/>
            <person name="Han Y."/>
            <person name="Cheng Z."/>
            <person name="Li X."/>
            <person name="Lu J."/>
            <person name="Miao H."/>
            <person name="Kang H."/>
            <person name="Xie B."/>
            <person name="Gu X."/>
            <person name="Wang X."/>
            <person name="Du Y."/>
            <person name="Jin W."/>
            <person name="Huang S."/>
        </authorList>
    </citation>
    <scope>NUCLEOTIDE SEQUENCE [LARGE SCALE GENOMIC DNA]</scope>
    <source>
        <strain evidence="2">cv. 9930</strain>
    </source>
</reference>
<dbReference type="EMBL" id="CM002927">
    <property type="protein sequence ID" value="KGN46716.1"/>
    <property type="molecule type" value="Genomic_DNA"/>
</dbReference>
<reference evidence="1 2" key="1">
    <citation type="journal article" date="2009" name="Nat. Genet.">
        <title>The genome of the cucumber, Cucumis sativus L.</title>
        <authorList>
            <person name="Huang S."/>
            <person name="Li R."/>
            <person name="Zhang Z."/>
            <person name="Li L."/>
            <person name="Gu X."/>
            <person name="Fan W."/>
            <person name="Lucas W.J."/>
            <person name="Wang X."/>
            <person name="Xie B."/>
            <person name="Ni P."/>
            <person name="Ren Y."/>
            <person name="Zhu H."/>
            <person name="Li J."/>
            <person name="Lin K."/>
            <person name="Jin W."/>
            <person name="Fei Z."/>
            <person name="Li G."/>
            <person name="Staub J."/>
            <person name="Kilian A."/>
            <person name="van der Vossen E.A."/>
            <person name="Wu Y."/>
            <person name="Guo J."/>
            <person name="He J."/>
            <person name="Jia Z."/>
            <person name="Ren Y."/>
            <person name="Tian G."/>
            <person name="Lu Y."/>
            <person name="Ruan J."/>
            <person name="Qian W."/>
            <person name="Wang M."/>
            <person name="Huang Q."/>
            <person name="Li B."/>
            <person name="Xuan Z."/>
            <person name="Cao J."/>
            <person name="Asan"/>
            <person name="Wu Z."/>
            <person name="Zhang J."/>
            <person name="Cai Q."/>
            <person name="Bai Y."/>
            <person name="Zhao B."/>
            <person name="Han Y."/>
            <person name="Li Y."/>
            <person name="Li X."/>
            <person name="Wang S."/>
            <person name="Shi Q."/>
            <person name="Liu S."/>
            <person name="Cho W.K."/>
            <person name="Kim J.Y."/>
            <person name="Xu Y."/>
            <person name="Heller-Uszynska K."/>
            <person name="Miao H."/>
            <person name="Cheng Z."/>
            <person name="Zhang S."/>
            <person name="Wu J."/>
            <person name="Yang Y."/>
            <person name="Kang H."/>
            <person name="Li M."/>
            <person name="Liang H."/>
            <person name="Ren X."/>
            <person name="Shi Z."/>
            <person name="Wen M."/>
            <person name="Jian M."/>
            <person name="Yang H."/>
            <person name="Zhang G."/>
            <person name="Yang Z."/>
            <person name="Chen R."/>
            <person name="Liu S."/>
            <person name="Li J."/>
            <person name="Ma L."/>
            <person name="Liu H."/>
            <person name="Zhou Y."/>
            <person name="Zhao J."/>
            <person name="Fang X."/>
            <person name="Li G."/>
            <person name="Fang L."/>
            <person name="Li Y."/>
            <person name="Liu D."/>
            <person name="Zheng H."/>
            <person name="Zhang Y."/>
            <person name="Qin N."/>
            <person name="Li Z."/>
            <person name="Yang G."/>
            <person name="Yang S."/>
            <person name="Bolund L."/>
            <person name="Kristiansen K."/>
            <person name="Zheng H."/>
            <person name="Li S."/>
            <person name="Zhang X."/>
            <person name="Yang H."/>
            <person name="Wang J."/>
            <person name="Sun R."/>
            <person name="Zhang B."/>
            <person name="Jiang S."/>
            <person name="Wang J."/>
            <person name="Du Y."/>
            <person name="Li S."/>
        </authorList>
    </citation>
    <scope>NUCLEOTIDE SEQUENCE [LARGE SCALE GENOMIC DNA]</scope>
    <source>
        <strain evidence="2">cv. 9930</strain>
    </source>
</reference>